<dbReference type="Gene3D" id="1.10.3720.10">
    <property type="entry name" value="MetI-like"/>
    <property type="match status" value="1"/>
</dbReference>
<keyword evidence="11" id="KW-1185">Reference proteome</keyword>
<protein>
    <submittedName>
        <fullName evidence="10">Carbohydrate ABC transporter membrane protein 1 (CUT1 family)</fullName>
    </submittedName>
</protein>
<feature type="compositionally biased region" description="Basic and acidic residues" evidence="8">
    <location>
        <begin position="1"/>
        <end position="15"/>
    </location>
</feature>
<dbReference type="EMBL" id="PVZC01000008">
    <property type="protein sequence ID" value="PRX96125.1"/>
    <property type="molecule type" value="Genomic_DNA"/>
</dbReference>
<evidence type="ECO:0000313" key="11">
    <source>
        <dbReference type="Proteomes" id="UP000237846"/>
    </source>
</evidence>
<feature type="transmembrane region" description="Helical" evidence="7">
    <location>
        <begin position="95"/>
        <end position="115"/>
    </location>
</feature>
<dbReference type="Pfam" id="PF00528">
    <property type="entry name" value="BPD_transp_1"/>
    <property type="match status" value="1"/>
</dbReference>
<keyword evidence="3" id="KW-1003">Cell membrane</keyword>
<comment type="subcellular location">
    <subcellularLocation>
        <location evidence="1 7">Cell membrane</location>
        <topology evidence="1 7">Multi-pass membrane protein</topology>
    </subcellularLocation>
</comment>
<comment type="caution">
    <text evidence="10">The sequence shown here is derived from an EMBL/GenBank/DDBJ whole genome shotgun (WGS) entry which is preliminary data.</text>
</comment>
<evidence type="ECO:0000256" key="4">
    <source>
        <dbReference type="ARBA" id="ARBA00022692"/>
    </source>
</evidence>
<dbReference type="InterPro" id="IPR035906">
    <property type="entry name" value="MetI-like_sf"/>
</dbReference>
<evidence type="ECO:0000256" key="2">
    <source>
        <dbReference type="ARBA" id="ARBA00022448"/>
    </source>
</evidence>
<dbReference type="AlphaFoldDB" id="A0A2T0PX65"/>
<dbReference type="SUPFAM" id="SSF161098">
    <property type="entry name" value="MetI-like"/>
    <property type="match status" value="1"/>
</dbReference>
<reference evidence="10 11" key="1">
    <citation type="submission" date="2018-03" db="EMBL/GenBank/DDBJ databases">
        <title>Genomic Encyclopedia of Archaeal and Bacterial Type Strains, Phase II (KMG-II): from individual species to whole genera.</title>
        <authorList>
            <person name="Goeker M."/>
        </authorList>
    </citation>
    <scope>NUCLEOTIDE SEQUENCE [LARGE SCALE GENOMIC DNA]</scope>
    <source>
        <strain evidence="10 11">DSM 45601</strain>
    </source>
</reference>
<evidence type="ECO:0000256" key="5">
    <source>
        <dbReference type="ARBA" id="ARBA00022989"/>
    </source>
</evidence>
<dbReference type="Proteomes" id="UP000237846">
    <property type="component" value="Unassembled WGS sequence"/>
</dbReference>
<keyword evidence="5 7" id="KW-1133">Transmembrane helix</keyword>
<feature type="transmembrane region" description="Helical" evidence="7">
    <location>
        <begin position="283"/>
        <end position="304"/>
    </location>
</feature>
<evidence type="ECO:0000256" key="1">
    <source>
        <dbReference type="ARBA" id="ARBA00004651"/>
    </source>
</evidence>
<feature type="region of interest" description="Disordered" evidence="8">
    <location>
        <begin position="1"/>
        <end position="27"/>
    </location>
</feature>
<gene>
    <name evidence="10" type="ORF">CLV72_108131</name>
</gene>
<dbReference type="InterPro" id="IPR000515">
    <property type="entry name" value="MetI-like"/>
</dbReference>
<dbReference type="PANTHER" id="PTHR30193:SF37">
    <property type="entry name" value="INNER MEMBRANE ABC TRANSPORTER PERMEASE PROTEIN YCJO"/>
    <property type="match status" value="1"/>
</dbReference>
<evidence type="ECO:0000313" key="10">
    <source>
        <dbReference type="EMBL" id="PRX96125.1"/>
    </source>
</evidence>
<evidence type="ECO:0000256" key="8">
    <source>
        <dbReference type="SAM" id="MobiDB-lite"/>
    </source>
</evidence>
<keyword evidence="4 7" id="KW-0812">Transmembrane</keyword>
<dbReference type="GO" id="GO:0055085">
    <property type="term" value="P:transmembrane transport"/>
    <property type="evidence" value="ECO:0007669"/>
    <property type="project" value="InterPro"/>
</dbReference>
<evidence type="ECO:0000259" key="9">
    <source>
        <dbReference type="PROSITE" id="PS50928"/>
    </source>
</evidence>
<dbReference type="PROSITE" id="PS50928">
    <property type="entry name" value="ABC_TM1"/>
    <property type="match status" value="1"/>
</dbReference>
<evidence type="ECO:0000256" key="7">
    <source>
        <dbReference type="RuleBase" id="RU363032"/>
    </source>
</evidence>
<dbReference type="CDD" id="cd06261">
    <property type="entry name" value="TM_PBP2"/>
    <property type="match status" value="1"/>
</dbReference>
<feature type="transmembrane region" description="Helical" evidence="7">
    <location>
        <begin position="174"/>
        <end position="195"/>
    </location>
</feature>
<keyword evidence="2 7" id="KW-0813">Transport</keyword>
<feature type="transmembrane region" description="Helical" evidence="7">
    <location>
        <begin position="122"/>
        <end position="143"/>
    </location>
</feature>
<keyword evidence="6 7" id="KW-0472">Membrane</keyword>
<dbReference type="GO" id="GO:0005886">
    <property type="term" value="C:plasma membrane"/>
    <property type="evidence" value="ECO:0007669"/>
    <property type="project" value="UniProtKB-SubCell"/>
</dbReference>
<organism evidence="10 11">
    <name type="scientific">Allonocardiopsis opalescens</name>
    <dbReference type="NCBI Taxonomy" id="1144618"/>
    <lineage>
        <taxon>Bacteria</taxon>
        <taxon>Bacillati</taxon>
        <taxon>Actinomycetota</taxon>
        <taxon>Actinomycetes</taxon>
        <taxon>Streptosporangiales</taxon>
        <taxon>Allonocardiopsis</taxon>
    </lineage>
</organism>
<feature type="domain" description="ABC transmembrane type-1" evidence="9">
    <location>
        <begin position="89"/>
        <end position="301"/>
    </location>
</feature>
<dbReference type="PANTHER" id="PTHR30193">
    <property type="entry name" value="ABC TRANSPORTER PERMEASE PROTEIN"/>
    <property type="match status" value="1"/>
</dbReference>
<feature type="transmembrane region" description="Helical" evidence="7">
    <location>
        <begin position="33"/>
        <end position="59"/>
    </location>
</feature>
<accession>A0A2T0PX65</accession>
<comment type="similarity">
    <text evidence="7">Belongs to the binding-protein-dependent transport system permease family.</text>
</comment>
<evidence type="ECO:0000256" key="6">
    <source>
        <dbReference type="ARBA" id="ARBA00023136"/>
    </source>
</evidence>
<evidence type="ECO:0000256" key="3">
    <source>
        <dbReference type="ARBA" id="ARBA00022475"/>
    </source>
</evidence>
<sequence>MIGSTLERRPARRADSSAPRRPGRAGRTDRPGILWAAPALLFFGVFALFPIVLVAWLSLTEWSGLGDPVFVGLDNWLALPQDPEAPGAVWSTVRLTVLCWAVQTPLALLLGVWAAGQQRNRAVLSALFFLPLLLSTAAIALLGHSMFDPNFGLAEVVGPLVGVPDGNFLGNSDLALYMVIGVLTWQFVPFHALIYQAAARQIPRMLYEAAAIDGAGRFRRFLSITLPQLRHTIVASSVLILVGSLTYFETVLLLTGGGPGTASRVLPLHMYIQGFRAFEMGDASVLAVLLVAVGTLLSVLVVRVTGYSRMTSEREGL</sequence>
<dbReference type="InterPro" id="IPR051393">
    <property type="entry name" value="ABC_transporter_permease"/>
</dbReference>
<proteinExistence type="inferred from homology"/>
<name>A0A2T0PX65_9ACTN</name>